<accession>A0A7E4V8S4</accession>
<keyword evidence="1" id="KW-1185">Reference proteome</keyword>
<sequence length="216" mass="24898">MSNVNDFCELTMSEIENGFNTDLSQPDSLFDLPNELNSDANLNLEKFEPFADFESENEGSLSPAIKRKRGRPLQENVQLLTGYVRKYRSNRKVLDELTVKYGDKILGRIIRESNTIPRNFEIVVDEFCRRNNLINRLEEISLTSFVRNARGAKPKDGTTPKSRERYEKQLQRKSGIKFDFLVYCCKKMSPNKQESCLSAIESKELVQSICKALKRA</sequence>
<reference evidence="1" key="1">
    <citation type="journal article" date="2013" name="Genetics">
        <title>The draft genome and transcriptome of Panagrellus redivivus are shaped by the harsh demands of a free-living lifestyle.</title>
        <authorList>
            <person name="Srinivasan J."/>
            <person name="Dillman A.R."/>
            <person name="Macchietto M.G."/>
            <person name="Heikkinen L."/>
            <person name="Lakso M."/>
            <person name="Fracchia K.M."/>
            <person name="Antoshechkin I."/>
            <person name="Mortazavi A."/>
            <person name="Wong G."/>
            <person name="Sternberg P.W."/>
        </authorList>
    </citation>
    <scope>NUCLEOTIDE SEQUENCE [LARGE SCALE GENOMIC DNA]</scope>
    <source>
        <strain evidence="1">MT8872</strain>
    </source>
</reference>
<dbReference type="Proteomes" id="UP000492821">
    <property type="component" value="Unassembled WGS sequence"/>
</dbReference>
<evidence type="ECO:0000313" key="1">
    <source>
        <dbReference type="Proteomes" id="UP000492821"/>
    </source>
</evidence>
<organism evidence="1 2">
    <name type="scientific">Panagrellus redivivus</name>
    <name type="common">Microworm</name>
    <dbReference type="NCBI Taxonomy" id="6233"/>
    <lineage>
        <taxon>Eukaryota</taxon>
        <taxon>Metazoa</taxon>
        <taxon>Ecdysozoa</taxon>
        <taxon>Nematoda</taxon>
        <taxon>Chromadorea</taxon>
        <taxon>Rhabditida</taxon>
        <taxon>Tylenchina</taxon>
        <taxon>Panagrolaimomorpha</taxon>
        <taxon>Panagrolaimoidea</taxon>
        <taxon>Panagrolaimidae</taxon>
        <taxon>Panagrellus</taxon>
    </lineage>
</organism>
<name>A0A7E4V8S4_PANRE</name>
<dbReference type="AlphaFoldDB" id="A0A7E4V8S4"/>
<dbReference type="WBParaSite" id="Pan_g17920.t1">
    <property type="protein sequence ID" value="Pan_g17920.t1"/>
    <property type="gene ID" value="Pan_g17920"/>
</dbReference>
<protein>
    <submittedName>
        <fullName evidence="2">Uncharacterized protein</fullName>
    </submittedName>
</protein>
<reference evidence="2" key="2">
    <citation type="submission" date="2020-10" db="UniProtKB">
        <authorList>
            <consortium name="WormBaseParasite"/>
        </authorList>
    </citation>
    <scope>IDENTIFICATION</scope>
</reference>
<evidence type="ECO:0000313" key="2">
    <source>
        <dbReference type="WBParaSite" id="Pan_g17920.t1"/>
    </source>
</evidence>
<proteinExistence type="predicted"/>